<dbReference type="Proteomes" id="UP000321797">
    <property type="component" value="Unassembled WGS sequence"/>
</dbReference>
<protein>
    <submittedName>
        <fullName evidence="3">DUF732 domain-containing protein</fullName>
    </submittedName>
</protein>
<feature type="domain" description="DUF732" evidence="2">
    <location>
        <begin position="25"/>
        <end position="97"/>
    </location>
</feature>
<evidence type="ECO:0000259" key="2">
    <source>
        <dbReference type="Pfam" id="PF05305"/>
    </source>
</evidence>
<evidence type="ECO:0000313" key="4">
    <source>
        <dbReference type="Proteomes" id="UP000321797"/>
    </source>
</evidence>
<evidence type="ECO:0000313" key="3">
    <source>
        <dbReference type="EMBL" id="TXI57961.1"/>
    </source>
</evidence>
<comment type="caution">
    <text evidence="3">The sequence shown here is derived from an EMBL/GenBank/DDBJ whole genome shotgun (WGS) entry which is preliminary data.</text>
</comment>
<dbReference type="AlphaFoldDB" id="A0A5B1MD35"/>
<accession>A0A5B1MD35</accession>
<reference evidence="3 4" key="1">
    <citation type="submission" date="2018-09" db="EMBL/GenBank/DDBJ databases">
        <title>Metagenome Assembled Genomes from an Advanced Water Purification Facility.</title>
        <authorList>
            <person name="Stamps B.W."/>
            <person name="Spear J.R."/>
        </authorList>
    </citation>
    <scope>NUCLEOTIDE SEQUENCE [LARGE SCALE GENOMIC DNA]</scope>
    <source>
        <strain evidence="3">Bin_29_2</strain>
    </source>
</reference>
<dbReference type="EMBL" id="SSGD01000031">
    <property type="protein sequence ID" value="TXI57961.1"/>
    <property type="molecule type" value="Genomic_DNA"/>
</dbReference>
<name>A0A5B1MD35_9MYCO</name>
<evidence type="ECO:0000256" key="1">
    <source>
        <dbReference type="SAM" id="SignalP"/>
    </source>
</evidence>
<sequence>MKIISLTAAIATAASLAAPAHADTDSDFVGQLHTYGIYGPHDYDAWLGKIVCERQRNGIDASPGRAAAFIADNLPTGTDRSRSWQFLATAIAFYCPDRAGLIHDAPVAVGTA</sequence>
<gene>
    <name evidence="3" type="ORF">E6Q54_06695</name>
</gene>
<dbReference type="Pfam" id="PF05305">
    <property type="entry name" value="DUF732"/>
    <property type="match status" value="1"/>
</dbReference>
<proteinExistence type="predicted"/>
<feature type="chain" id="PRO_5030114446" evidence="1">
    <location>
        <begin position="23"/>
        <end position="112"/>
    </location>
</feature>
<dbReference type="RefSeq" id="WP_149773513.1">
    <property type="nucleotide sequence ID" value="NZ_SSGD01000031.1"/>
</dbReference>
<organism evidence="3 4">
    <name type="scientific">Mycolicibacter arupensis</name>
    <dbReference type="NCBI Taxonomy" id="342002"/>
    <lineage>
        <taxon>Bacteria</taxon>
        <taxon>Bacillati</taxon>
        <taxon>Actinomycetota</taxon>
        <taxon>Actinomycetes</taxon>
        <taxon>Mycobacteriales</taxon>
        <taxon>Mycobacteriaceae</taxon>
        <taxon>Mycolicibacter</taxon>
    </lineage>
</organism>
<keyword evidence="1" id="KW-0732">Signal</keyword>
<dbReference type="InterPro" id="IPR007969">
    <property type="entry name" value="DUF732"/>
</dbReference>
<feature type="signal peptide" evidence="1">
    <location>
        <begin position="1"/>
        <end position="22"/>
    </location>
</feature>